<name>A0A9Q1E6R2_SYNKA</name>
<evidence type="ECO:0000313" key="2">
    <source>
        <dbReference type="EMBL" id="KAJ8333264.1"/>
    </source>
</evidence>
<dbReference type="Proteomes" id="UP001152622">
    <property type="component" value="Chromosome 24"/>
</dbReference>
<feature type="region of interest" description="Disordered" evidence="1">
    <location>
        <begin position="42"/>
        <end position="106"/>
    </location>
</feature>
<feature type="compositionally biased region" description="Basic and acidic residues" evidence="1">
    <location>
        <begin position="43"/>
        <end position="52"/>
    </location>
</feature>
<protein>
    <submittedName>
        <fullName evidence="2">Uncharacterized protein</fullName>
    </submittedName>
</protein>
<keyword evidence="3" id="KW-1185">Reference proteome</keyword>
<gene>
    <name evidence="2" type="ORF">SKAU_G00421600</name>
</gene>
<dbReference type="EMBL" id="JAINUF010000024">
    <property type="protein sequence ID" value="KAJ8333264.1"/>
    <property type="molecule type" value="Genomic_DNA"/>
</dbReference>
<dbReference type="AlphaFoldDB" id="A0A9Q1E6R2"/>
<reference evidence="2" key="1">
    <citation type="journal article" date="2023" name="Science">
        <title>Genome structures resolve the early diversification of teleost fishes.</title>
        <authorList>
            <person name="Parey E."/>
            <person name="Louis A."/>
            <person name="Montfort J."/>
            <person name="Bouchez O."/>
            <person name="Roques C."/>
            <person name="Iampietro C."/>
            <person name="Lluch J."/>
            <person name="Castinel A."/>
            <person name="Donnadieu C."/>
            <person name="Desvignes T."/>
            <person name="Floi Bucao C."/>
            <person name="Jouanno E."/>
            <person name="Wen M."/>
            <person name="Mejri S."/>
            <person name="Dirks R."/>
            <person name="Jansen H."/>
            <person name="Henkel C."/>
            <person name="Chen W.J."/>
            <person name="Zahm M."/>
            <person name="Cabau C."/>
            <person name="Klopp C."/>
            <person name="Thompson A.W."/>
            <person name="Robinson-Rechavi M."/>
            <person name="Braasch I."/>
            <person name="Lecointre G."/>
            <person name="Bobe J."/>
            <person name="Postlethwait J.H."/>
            <person name="Berthelot C."/>
            <person name="Roest Crollius H."/>
            <person name="Guiguen Y."/>
        </authorList>
    </citation>
    <scope>NUCLEOTIDE SEQUENCE</scope>
    <source>
        <strain evidence="2">WJC10195</strain>
    </source>
</reference>
<comment type="caution">
    <text evidence="2">The sequence shown here is derived from an EMBL/GenBank/DDBJ whole genome shotgun (WGS) entry which is preliminary data.</text>
</comment>
<dbReference type="OrthoDB" id="8959915at2759"/>
<feature type="region of interest" description="Disordered" evidence="1">
    <location>
        <begin position="153"/>
        <end position="184"/>
    </location>
</feature>
<evidence type="ECO:0000313" key="3">
    <source>
        <dbReference type="Proteomes" id="UP001152622"/>
    </source>
</evidence>
<accession>A0A9Q1E6R2</accession>
<organism evidence="2 3">
    <name type="scientific">Synaphobranchus kaupii</name>
    <name type="common">Kaup's arrowtooth eel</name>
    <dbReference type="NCBI Taxonomy" id="118154"/>
    <lineage>
        <taxon>Eukaryota</taxon>
        <taxon>Metazoa</taxon>
        <taxon>Chordata</taxon>
        <taxon>Craniata</taxon>
        <taxon>Vertebrata</taxon>
        <taxon>Euteleostomi</taxon>
        <taxon>Actinopterygii</taxon>
        <taxon>Neopterygii</taxon>
        <taxon>Teleostei</taxon>
        <taxon>Anguilliformes</taxon>
        <taxon>Synaphobranchidae</taxon>
        <taxon>Synaphobranchus</taxon>
    </lineage>
</organism>
<feature type="compositionally biased region" description="Basic and acidic residues" evidence="1">
    <location>
        <begin position="93"/>
        <end position="102"/>
    </location>
</feature>
<proteinExistence type="predicted"/>
<feature type="region of interest" description="Disordered" evidence="1">
    <location>
        <begin position="1"/>
        <end position="28"/>
    </location>
</feature>
<evidence type="ECO:0000256" key="1">
    <source>
        <dbReference type="SAM" id="MobiDB-lite"/>
    </source>
</evidence>
<sequence>MGKPLSRPDCLRKKPGCLGKGDQPEGYMEDCYVPQRSIYDTMRINEHIDQGPRRRGRQHSVQQRDAGGRREEAGAPSGWTRGGIAAATRRRSQGSDKRDAGGRRSLKTFAQLELSIARKSPQFGRGPTGGAERRSLVLGGVSLARQEHPVMWRVSDSGSERDSPILEQDVDTAPAPARPVPRPA</sequence>